<organism evidence="1">
    <name type="scientific">gut metagenome</name>
    <dbReference type="NCBI Taxonomy" id="749906"/>
    <lineage>
        <taxon>unclassified sequences</taxon>
        <taxon>metagenomes</taxon>
        <taxon>organismal metagenomes</taxon>
    </lineage>
</organism>
<name>J9FSU4_9ZZZZ</name>
<dbReference type="Gene3D" id="3.40.50.300">
    <property type="entry name" value="P-loop containing nucleotide triphosphate hydrolases"/>
    <property type="match status" value="1"/>
</dbReference>
<protein>
    <recommendedName>
        <fullName evidence="2">DNA replication protein</fullName>
    </recommendedName>
</protein>
<reference evidence="1" key="1">
    <citation type="journal article" date="2012" name="PLoS ONE">
        <title>Gene sets for utilization of primary and secondary nutrition supplies in the distal gut of endangered iberian lynx.</title>
        <authorList>
            <person name="Alcaide M."/>
            <person name="Messina E."/>
            <person name="Richter M."/>
            <person name="Bargiela R."/>
            <person name="Peplies J."/>
            <person name="Huws S.A."/>
            <person name="Newbold C.J."/>
            <person name="Golyshin P.N."/>
            <person name="Simon M.A."/>
            <person name="Lopez G."/>
            <person name="Yakimov M.M."/>
            <person name="Ferrer M."/>
        </authorList>
    </citation>
    <scope>NUCLEOTIDE SEQUENCE</scope>
</reference>
<gene>
    <name evidence="1" type="ORF">EVA_21437</name>
</gene>
<sequence>MQYDETTQDNVRRVAEALTNEKSAKFGIMMCGLFGNGKTTMLYALRNATNFLSDRGMWPEPKGIVITDAKEVGQYARDIRRFNDLRQKELLALEDMGREANEIVEYGNVISPVIDLLEYRYNHQLFTIITTNLRAEEIRAKYGPRIADRFNEMLDVIVFRGVSYRN</sequence>
<comment type="caution">
    <text evidence="1">The sequence shown here is derived from an EMBL/GenBank/DDBJ whole genome shotgun (WGS) entry which is preliminary data.</text>
</comment>
<proteinExistence type="predicted"/>
<dbReference type="InterPro" id="IPR027417">
    <property type="entry name" value="P-loop_NTPase"/>
</dbReference>
<dbReference type="SUPFAM" id="SSF52540">
    <property type="entry name" value="P-loop containing nucleoside triphosphate hydrolases"/>
    <property type="match status" value="1"/>
</dbReference>
<accession>J9FSU4</accession>
<evidence type="ECO:0008006" key="2">
    <source>
        <dbReference type="Google" id="ProtNLM"/>
    </source>
</evidence>
<dbReference type="AlphaFoldDB" id="J9FSU4"/>
<evidence type="ECO:0000313" key="1">
    <source>
        <dbReference type="EMBL" id="EJW90459.1"/>
    </source>
</evidence>
<dbReference type="EMBL" id="AMCI01008832">
    <property type="protein sequence ID" value="EJW90459.1"/>
    <property type="molecule type" value="Genomic_DNA"/>
</dbReference>